<dbReference type="Gene3D" id="3.30.559.30">
    <property type="entry name" value="Nonribosomal peptide synthetase, condensation domain"/>
    <property type="match status" value="2"/>
</dbReference>
<keyword evidence="3" id="KW-0597">Phosphoprotein</keyword>
<evidence type="ECO:0000256" key="1">
    <source>
        <dbReference type="ARBA" id="ARBA00001957"/>
    </source>
</evidence>
<dbReference type="InterPro" id="IPR025110">
    <property type="entry name" value="AMP-bd_C"/>
</dbReference>
<name>A0ABV9SBU3_9PSEU</name>
<feature type="region of interest" description="Disordered" evidence="4">
    <location>
        <begin position="947"/>
        <end position="966"/>
    </location>
</feature>
<dbReference type="InterPro" id="IPR023213">
    <property type="entry name" value="CAT-like_dom_sf"/>
</dbReference>
<evidence type="ECO:0000256" key="3">
    <source>
        <dbReference type="ARBA" id="ARBA00022553"/>
    </source>
</evidence>
<organism evidence="6 7">
    <name type="scientific">Actinophytocola glycyrrhizae</name>
    <dbReference type="NCBI Taxonomy" id="2044873"/>
    <lineage>
        <taxon>Bacteria</taxon>
        <taxon>Bacillati</taxon>
        <taxon>Actinomycetota</taxon>
        <taxon>Actinomycetes</taxon>
        <taxon>Pseudonocardiales</taxon>
        <taxon>Pseudonocardiaceae</taxon>
    </lineage>
</organism>
<evidence type="ECO:0000259" key="5">
    <source>
        <dbReference type="PROSITE" id="PS50075"/>
    </source>
</evidence>
<dbReference type="RefSeq" id="WP_378059882.1">
    <property type="nucleotide sequence ID" value="NZ_JBHSIS010000020.1"/>
</dbReference>
<feature type="domain" description="Carrier" evidence="5">
    <location>
        <begin position="967"/>
        <end position="1042"/>
    </location>
</feature>
<dbReference type="InterPro" id="IPR020845">
    <property type="entry name" value="AMP-binding_CS"/>
</dbReference>
<comment type="cofactor">
    <cofactor evidence="1">
        <name>pantetheine 4'-phosphate</name>
        <dbReference type="ChEBI" id="CHEBI:47942"/>
    </cofactor>
</comment>
<evidence type="ECO:0000313" key="7">
    <source>
        <dbReference type="Proteomes" id="UP001595859"/>
    </source>
</evidence>
<dbReference type="Gene3D" id="3.30.300.30">
    <property type="match status" value="1"/>
</dbReference>
<dbReference type="CDD" id="cd19531">
    <property type="entry name" value="LCL_NRPS-like"/>
    <property type="match status" value="2"/>
</dbReference>
<dbReference type="PANTHER" id="PTHR45527:SF1">
    <property type="entry name" value="FATTY ACID SYNTHASE"/>
    <property type="match status" value="1"/>
</dbReference>
<dbReference type="InterPro" id="IPR020806">
    <property type="entry name" value="PKS_PP-bd"/>
</dbReference>
<dbReference type="SUPFAM" id="SSF47336">
    <property type="entry name" value="ACP-like"/>
    <property type="match status" value="1"/>
</dbReference>
<dbReference type="Proteomes" id="UP001595859">
    <property type="component" value="Unassembled WGS sequence"/>
</dbReference>
<dbReference type="SMART" id="SM00823">
    <property type="entry name" value="PKS_PP"/>
    <property type="match status" value="1"/>
</dbReference>
<dbReference type="InterPro" id="IPR045851">
    <property type="entry name" value="AMP-bd_C_sf"/>
</dbReference>
<dbReference type="Gene3D" id="1.10.1200.10">
    <property type="entry name" value="ACP-like"/>
    <property type="match status" value="1"/>
</dbReference>
<reference evidence="7" key="1">
    <citation type="journal article" date="2019" name="Int. J. Syst. Evol. Microbiol.">
        <title>The Global Catalogue of Microorganisms (GCM) 10K type strain sequencing project: providing services to taxonomists for standard genome sequencing and annotation.</title>
        <authorList>
            <consortium name="The Broad Institute Genomics Platform"/>
            <consortium name="The Broad Institute Genome Sequencing Center for Infectious Disease"/>
            <person name="Wu L."/>
            <person name="Ma J."/>
        </authorList>
    </citation>
    <scope>NUCLEOTIDE SEQUENCE [LARGE SCALE GENOMIC DNA]</scope>
    <source>
        <strain evidence="7">ZS-22-S1</strain>
    </source>
</reference>
<accession>A0ABV9SBU3</accession>
<dbReference type="Gene3D" id="3.30.559.10">
    <property type="entry name" value="Chloramphenicol acetyltransferase-like domain"/>
    <property type="match status" value="2"/>
</dbReference>
<protein>
    <submittedName>
        <fullName evidence="6">Amino acid adenylation domain-containing protein</fullName>
    </submittedName>
</protein>
<dbReference type="InterPro" id="IPR036736">
    <property type="entry name" value="ACP-like_sf"/>
</dbReference>
<keyword evidence="2" id="KW-0596">Phosphopantetheine</keyword>
<comment type="caution">
    <text evidence="6">The sequence shown here is derived from an EMBL/GenBank/DDBJ whole genome shotgun (WGS) entry which is preliminary data.</text>
</comment>
<dbReference type="Gene3D" id="3.40.50.12780">
    <property type="entry name" value="N-terminal domain of ligase-like"/>
    <property type="match status" value="1"/>
</dbReference>
<dbReference type="InterPro" id="IPR000873">
    <property type="entry name" value="AMP-dep_synth/lig_dom"/>
</dbReference>
<proteinExistence type="predicted"/>
<dbReference type="PANTHER" id="PTHR45527">
    <property type="entry name" value="NONRIBOSOMAL PEPTIDE SYNTHETASE"/>
    <property type="match status" value="1"/>
</dbReference>
<evidence type="ECO:0000256" key="4">
    <source>
        <dbReference type="SAM" id="MobiDB-lite"/>
    </source>
</evidence>
<dbReference type="PROSITE" id="PS50075">
    <property type="entry name" value="CARRIER"/>
    <property type="match status" value="1"/>
</dbReference>
<gene>
    <name evidence="6" type="ORF">ACFPCV_30460</name>
</gene>
<dbReference type="NCBIfam" id="TIGR01733">
    <property type="entry name" value="AA-adenyl-dom"/>
    <property type="match status" value="1"/>
</dbReference>
<dbReference type="InterPro" id="IPR042099">
    <property type="entry name" value="ANL_N_sf"/>
</dbReference>
<dbReference type="Pfam" id="PF13193">
    <property type="entry name" value="AMP-binding_C"/>
    <property type="match status" value="1"/>
</dbReference>
<evidence type="ECO:0000256" key="2">
    <source>
        <dbReference type="ARBA" id="ARBA00022450"/>
    </source>
</evidence>
<evidence type="ECO:0000313" key="6">
    <source>
        <dbReference type="EMBL" id="MFC4857845.1"/>
    </source>
</evidence>
<sequence>MTAQPTALPAGPSAPEELPASFAQERLWFATELVPDVAVYNIAFPVAMPGGFDRHRLDRALRWLVDRHETLRSTLAARDGRVCQLVHERVPFELTETDLTAVPDDEIEPAVERLLADDGAKTFDLATAPLWRARVMRCAGERWLLGFVVHHAMFDAQSVWNLVAELTELYRADAEDRPARLPELDIQYADFAAWQRGRLDSDELAGDLAYWRDRLADLPPEIGLPTDRPRPSRASHRGADVWFTLPAEDNRAVTRFARSAGTTDYAVLLAAFVAVLHRLSGQTDVVVGCPVGGREREEVAPLLGMFVNQLVLRTDCAGEPAFRELVTRTTGTVRSALRHAELPFDRLVDVLAPQRDPGRAPLYQVVLNLIPALGAAQVGNGTAKVDLIMDLAGGQDGGLNGRLEYATDLFDEPTARALTERFTGLLRAALAAPETPLHRLPLLLPGEEEQLVAAATPDHAREPVGDTVLDRIAGAGTLVVADSAGNRLTHRELLGRAHALAHRLVAAGAGPERPVAVLVDNTVDLAVAVLGVLTSGAPYLPLDPEHPVERIHALLADAGAVAVVTAEPYADRVAGPGLPVLVPDGSWALSGPGVHVRPDTLAYLVYTSGSTGRPKAVGVTHRNLTAYLDGLADLLGHPERPVWTLQQPLTYDFGITAFFCALTAGGTLHLVAREHATDAAWLAAHLATDKIDYLKITPSHLTALLGATTDPAALLPRRALLLGGEAAPADLVRDLRARVAVLNHYGPTETTVGVLALPADREPRQLGPVTSIGWPLTHARAHVLDEHGLPVPDGVTGELCVGGDTVARGYLGRPGLTADRFVPDPFAGRPGARLYRTGDRVRRLADGSIEFLGRLDDQVKIRGFRVEPGEVRAVLAAHPDVADCAVLAADREGDTGLTAYLVPAAGAAAGLTERVREHAAAVLPGHLLPADMVVLDELPLTPHGKLDRAHLPEPAPRSAADQASADAPVGELEEVIAGLFRTLLRRDEVGRTDHFMAIGGHSLLAIQLMTRIRRTFGVALPLPVVFEEPTVAALAAAVAGRLRSGELPPIEPAPDPAPASYGEQRLWFLDQLNPGVPLHNVQFLRRLTGPLDPAVLERALHAVVRRHDVLRTRFVVTPDGLFRAVDDDPDLPLEVVDLSGLGAAERERERVRLLDERSARPFALTRELPLRMLLVRLGPELHQLLLTVHHAVFDGPSVEVLSAELARLYPALRDGREPRLPELPVRYGDFAAWQRSAVTGGLADTQLAYWRERLAGLPGRLELPTDRPRPARLTAAGAHLRFAVPPEVADGLRALGGGEGATMFMVTVACYAELLRRRTGQSDLAVAVPMITRPRPELEPLVGFFVNTLVLRVDTGSEPSVRELVRRVRQRTIEAYTNADVPFEALVEELGVPRDPSVTPLVQTMFMLADDRRALPVDLGGVAMEFEPLGQPAAKFDLMLYLWRRPDGLTGVAEYRPDLFDETTVRDMVDEYTALLAAAVAEPDVPPARFGKEIG</sequence>
<dbReference type="InterPro" id="IPR001242">
    <property type="entry name" value="Condensation_dom"/>
</dbReference>
<keyword evidence="7" id="KW-1185">Reference proteome</keyword>
<dbReference type="SUPFAM" id="SSF56801">
    <property type="entry name" value="Acetyl-CoA synthetase-like"/>
    <property type="match status" value="1"/>
</dbReference>
<dbReference type="Pfam" id="PF00668">
    <property type="entry name" value="Condensation"/>
    <property type="match status" value="2"/>
</dbReference>
<dbReference type="SUPFAM" id="SSF52777">
    <property type="entry name" value="CoA-dependent acyltransferases"/>
    <property type="match status" value="4"/>
</dbReference>
<dbReference type="InterPro" id="IPR010071">
    <property type="entry name" value="AA_adenyl_dom"/>
</dbReference>
<dbReference type="EMBL" id="JBHSIS010000020">
    <property type="protein sequence ID" value="MFC4857845.1"/>
    <property type="molecule type" value="Genomic_DNA"/>
</dbReference>
<dbReference type="Pfam" id="PF00550">
    <property type="entry name" value="PP-binding"/>
    <property type="match status" value="1"/>
</dbReference>
<dbReference type="InterPro" id="IPR009081">
    <property type="entry name" value="PP-bd_ACP"/>
</dbReference>
<dbReference type="PROSITE" id="PS00455">
    <property type="entry name" value="AMP_BINDING"/>
    <property type="match status" value="1"/>
</dbReference>
<dbReference type="Pfam" id="PF00501">
    <property type="entry name" value="AMP-binding"/>
    <property type="match status" value="1"/>
</dbReference>
<dbReference type="CDD" id="cd05930">
    <property type="entry name" value="A_NRPS"/>
    <property type="match status" value="1"/>
</dbReference>